<evidence type="ECO:0000256" key="6">
    <source>
        <dbReference type="ARBA" id="ARBA00022617"/>
    </source>
</evidence>
<organism evidence="19 20">
    <name type="scientific">Papaver somniferum</name>
    <name type="common">Opium poppy</name>
    <dbReference type="NCBI Taxonomy" id="3469"/>
    <lineage>
        <taxon>Eukaryota</taxon>
        <taxon>Viridiplantae</taxon>
        <taxon>Streptophyta</taxon>
        <taxon>Embryophyta</taxon>
        <taxon>Tracheophyta</taxon>
        <taxon>Spermatophyta</taxon>
        <taxon>Magnoliopsida</taxon>
        <taxon>Ranunculales</taxon>
        <taxon>Papaveraceae</taxon>
        <taxon>Papaveroideae</taxon>
        <taxon>Papaver</taxon>
    </lineage>
</organism>
<dbReference type="SUPFAM" id="SSF48113">
    <property type="entry name" value="Heme-dependent peroxidases"/>
    <property type="match status" value="1"/>
</dbReference>
<feature type="domain" description="Plant heme peroxidase family profile" evidence="18">
    <location>
        <begin position="22"/>
        <end position="330"/>
    </location>
</feature>
<keyword evidence="17" id="KW-0376">Hydrogen peroxide</keyword>
<feature type="site" description="Transition state stabilizer" evidence="15">
    <location>
        <position position="61"/>
    </location>
</feature>
<evidence type="ECO:0000256" key="2">
    <source>
        <dbReference type="ARBA" id="ARBA00002322"/>
    </source>
</evidence>
<evidence type="ECO:0000313" key="19">
    <source>
        <dbReference type="EMBL" id="RZC62189.1"/>
    </source>
</evidence>
<comment type="subcellular location">
    <subcellularLocation>
        <location evidence="17">Secreted</location>
    </subcellularLocation>
</comment>
<dbReference type="PANTHER" id="PTHR31517:SF59">
    <property type="entry name" value="PEROXIDASE"/>
    <property type="match status" value="1"/>
</dbReference>
<dbReference type="GO" id="GO:0005576">
    <property type="term" value="C:extracellular region"/>
    <property type="evidence" value="ECO:0007669"/>
    <property type="project" value="UniProtKB-SubCell"/>
</dbReference>
<dbReference type="CDD" id="cd00693">
    <property type="entry name" value="secretory_peroxidase"/>
    <property type="match status" value="1"/>
</dbReference>
<evidence type="ECO:0000313" key="20">
    <source>
        <dbReference type="Proteomes" id="UP000316621"/>
    </source>
</evidence>
<dbReference type="GO" id="GO:0140825">
    <property type="term" value="F:lactoperoxidase activity"/>
    <property type="evidence" value="ECO:0007669"/>
    <property type="project" value="UniProtKB-EC"/>
</dbReference>
<dbReference type="EC" id="1.11.1.7" evidence="3 17"/>
<keyword evidence="8 17" id="KW-0732">Signal</keyword>
<evidence type="ECO:0000256" key="10">
    <source>
        <dbReference type="ARBA" id="ARBA00023002"/>
    </source>
</evidence>
<comment type="cofactor">
    <cofactor evidence="14 17">
        <name>Ca(2+)</name>
        <dbReference type="ChEBI" id="CHEBI:29108"/>
    </cofactor>
    <text evidence="14 17">Binds 2 calcium ions per subunit.</text>
</comment>
<evidence type="ECO:0000259" key="18">
    <source>
        <dbReference type="PROSITE" id="PS50873"/>
    </source>
</evidence>
<feature type="chain" id="PRO_5021477075" description="Peroxidase" evidence="17">
    <location>
        <begin position="22"/>
        <end position="330"/>
    </location>
</feature>
<evidence type="ECO:0000256" key="7">
    <source>
        <dbReference type="ARBA" id="ARBA00022723"/>
    </source>
</evidence>
<feature type="binding site" evidence="14">
    <location>
        <position position="71"/>
    </location>
    <ligand>
        <name>Ca(2+)</name>
        <dbReference type="ChEBI" id="CHEBI:29108"/>
        <label>1</label>
    </ligand>
</feature>
<evidence type="ECO:0000256" key="8">
    <source>
        <dbReference type="ARBA" id="ARBA00022729"/>
    </source>
</evidence>
<feature type="binding site" evidence="14">
    <location>
        <position position="197"/>
    </location>
    <ligand>
        <name>Ca(2+)</name>
        <dbReference type="ChEBI" id="CHEBI:29108"/>
        <label>2</label>
    </ligand>
</feature>
<dbReference type="PANTHER" id="PTHR31517">
    <property type="match status" value="1"/>
</dbReference>
<feature type="binding site" evidence="14">
    <location>
        <position position="258"/>
    </location>
    <ligand>
        <name>Ca(2+)</name>
        <dbReference type="ChEBI" id="CHEBI:29108"/>
        <label>2</label>
    </ligand>
</feature>
<comment type="function">
    <text evidence="2">Removal of H(2)O(2), oxidation of toxic reductants, biosynthesis and degradation of lignin, suberization, auxin catabolism, response to environmental stresses such as wounding, pathogen attack and oxidative stress. These functions might be dependent on each isozyme/isoform in each plant tissue.</text>
</comment>
<evidence type="ECO:0000256" key="16">
    <source>
        <dbReference type="PIRSR" id="PIRSR600823-5"/>
    </source>
</evidence>
<dbReference type="GO" id="GO:0042744">
    <property type="term" value="P:hydrogen peroxide catabolic process"/>
    <property type="evidence" value="ECO:0007669"/>
    <property type="project" value="UniProtKB-KW"/>
</dbReference>
<keyword evidence="10 17" id="KW-0560">Oxidoreductase</keyword>
<feature type="binding site" evidence="14">
    <location>
        <position position="248"/>
    </location>
    <ligand>
        <name>Ca(2+)</name>
        <dbReference type="ChEBI" id="CHEBI:29108"/>
        <label>2</label>
    </ligand>
</feature>
<dbReference type="EMBL" id="CM010719">
    <property type="protein sequence ID" value="RZC62189.1"/>
    <property type="molecule type" value="Genomic_DNA"/>
</dbReference>
<feature type="disulfide bond" evidence="16">
    <location>
        <begin position="116"/>
        <end position="326"/>
    </location>
</feature>
<keyword evidence="20" id="KW-1185">Reference proteome</keyword>
<feature type="active site" description="Proton acceptor" evidence="13">
    <location>
        <position position="65"/>
    </location>
</feature>
<evidence type="ECO:0000256" key="17">
    <source>
        <dbReference type="RuleBase" id="RU362060"/>
    </source>
</evidence>
<dbReference type="Gene3D" id="1.10.420.10">
    <property type="entry name" value="Peroxidase, domain 2"/>
    <property type="match status" value="1"/>
</dbReference>
<dbReference type="Gene3D" id="1.10.520.10">
    <property type="match status" value="1"/>
</dbReference>
<dbReference type="Pfam" id="PF00141">
    <property type="entry name" value="peroxidase"/>
    <property type="match status" value="1"/>
</dbReference>
<comment type="similarity">
    <text evidence="17">Belongs to the peroxidase family. Classical plant (class III) peroxidase subfamily.</text>
</comment>
<dbReference type="InterPro" id="IPR019794">
    <property type="entry name" value="Peroxidases_AS"/>
</dbReference>
<dbReference type="PROSITE" id="PS50873">
    <property type="entry name" value="PEROXIDASE_4"/>
    <property type="match status" value="1"/>
</dbReference>
<proteinExistence type="inferred from homology"/>
<keyword evidence="11 14" id="KW-0408">Iron</keyword>
<feature type="disulfide bond" evidence="16">
    <location>
        <begin position="203"/>
        <end position="235"/>
    </location>
</feature>
<dbReference type="OMA" id="TICPNTN"/>
<dbReference type="STRING" id="3469.A0A4Y7JR13"/>
<dbReference type="GO" id="GO:0046872">
    <property type="term" value="F:metal ion binding"/>
    <property type="evidence" value="ECO:0007669"/>
    <property type="project" value="UniProtKB-UniRule"/>
</dbReference>
<dbReference type="Gramene" id="RZC62189">
    <property type="protein sequence ID" value="RZC62189"/>
    <property type="gene ID" value="C5167_023948"/>
</dbReference>
<comment type="catalytic activity">
    <reaction evidence="1 17">
        <text>2 a phenolic donor + H2O2 = 2 a phenolic radical donor + 2 H2O</text>
        <dbReference type="Rhea" id="RHEA:56136"/>
        <dbReference type="ChEBI" id="CHEBI:15377"/>
        <dbReference type="ChEBI" id="CHEBI:16240"/>
        <dbReference type="ChEBI" id="CHEBI:139520"/>
        <dbReference type="ChEBI" id="CHEBI:139521"/>
        <dbReference type="EC" id="1.11.1.7"/>
    </reaction>
</comment>
<dbReference type="InterPro" id="IPR000823">
    <property type="entry name" value="Peroxidase_pln"/>
</dbReference>
<name>A0A4Y7JR13_PAPSO</name>
<keyword evidence="6 17" id="KW-0349">Heme</keyword>
<feature type="binding site" description="axial binding residue" evidence="14">
    <location>
        <position position="196"/>
    </location>
    <ligand>
        <name>heme b</name>
        <dbReference type="ChEBI" id="CHEBI:60344"/>
    </ligand>
    <ligandPart>
        <name>Fe</name>
        <dbReference type="ChEBI" id="CHEBI:18248"/>
    </ligandPart>
</feature>
<dbReference type="Proteomes" id="UP000316621">
    <property type="component" value="Chromosome 5"/>
</dbReference>
<keyword evidence="12 16" id="KW-1015">Disulfide bond</keyword>
<evidence type="ECO:0000256" key="4">
    <source>
        <dbReference type="ARBA" id="ARBA00022525"/>
    </source>
</evidence>
<gene>
    <name evidence="19" type="ORF">C5167_023948</name>
</gene>
<dbReference type="PRINTS" id="PR00458">
    <property type="entry name" value="PEROXIDASE"/>
</dbReference>
<dbReference type="GO" id="GO:0020037">
    <property type="term" value="F:heme binding"/>
    <property type="evidence" value="ECO:0007669"/>
    <property type="project" value="UniProtKB-UniRule"/>
</dbReference>
<feature type="binding site" evidence="14">
    <location>
        <position position="84"/>
    </location>
    <ligand>
        <name>Ca(2+)</name>
        <dbReference type="ChEBI" id="CHEBI:29108"/>
        <label>1</label>
    </ligand>
</feature>
<feature type="binding site" evidence="14">
    <location>
        <position position="69"/>
    </location>
    <ligand>
        <name>Ca(2+)</name>
        <dbReference type="ChEBI" id="CHEBI:29108"/>
        <label>1</label>
    </ligand>
</feature>
<dbReference type="InterPro" id="IPR033905">
    <property type="entry name" value="Secretory_peroxidase"/>
</dbReference>
<evidence type="ECO:0000256" key="11">
    <source>
        <dbReference type="ARBA" id="ARBA00023004"/>
    </source>
</evidence>
<evidence type="ECO:0000256" key="9">
    <source>
        <dbReference type="ARBA" id="ARBA00022837"/>
    </source>
</evidence>
<evidence type="ECO:0000256" key="15">
    <source>
        <dbReference type="PIRSR" id="PIRSR600823-4"/>
    </source>
</evidence>
<evidence type="ECO:0000256" key="12">
    <source>
        <dbReference type="ARBA" id="ARBA00023157"/>
    </source>
</evidence>
<keyword evidence="5 17" id="KW-0575">Peroxidase</keyword>
<reference evidence="19 20" key="1">
    <citation type="journal article" date="2018" name="Science">
        <title>The opium poppy genome and morphinan production.</title>
        <authorList>
            <person name="Guo L."/>
            <person name="Winzer T."/>
            <person name="Yang X."/>
            <person name="Li Y."/>
            <person name="Ning Z."/>
            <person name="He Z."/>
            <person name="Teodor R."/>
            <person name="Lu Y."/>
            <person name="Bowser T.A."/>
            <person name="Graham I.A."/>
            <person name="Ye K."/>
        </authorList>
    </citation>
    <scope>NUCLEOTIDE SEQUENCE [LARGE SCALE GENOMIC DNA]</scope>
    <source>
        <strain evidence="20">cv. HN1</strain>
        <tissue evidence="19">Leaves</tissue>
    </source>
</reference>
<evidence type="ECO:0000256" key="14">
    <source>
        <dbReference type="PIRSR" id="PIRSR600823-3"/>
    </source>
</evidence>
<dbReference type="InterPro" id="IPR002016">
    <property type="entry name" value="Haem_peroxidase"/>
</dbReference>
<feature type="disulfide bond" evidence="16">
    <location>
        <begin position="67"/>
        <end position="72"/>
    </location>
</feature>
<evidence type="ECO:0000256" key="1">
    <source>
        <dbReference type="ARBA" id="ARBA00000189"/>
    </source>
</evidence>
<feature type="binding site" evidence="14">
    <location>
        <position position="66"/>
    </location>
    <ligand>
        <name>Ca(2+)</name>
        <dbReference type="ChEBI" id="CHEBI:29108"/>
        <label>1</label>
    </ligand>
</feature>
<feature type="binding site" evidence="14">
    <location>
        <position position="75"/>
    </location>
    <ligand>
        <name>Ca(2+)</name>
        <dbReference type="ChEBI" id="CHEBI:29108"/>
        <label>1</label>
    </ligand>
</feature>
<dbReference type="GO" id="GO:0006979">
    <property type="term" value="P:response to oxidative stress"/>
    <property type="evidence" value="ECO:0007669"/>
    <property type="project" value="UniProtKB-UniRule"/>
</dbReference>
<comment type="cofactor">
    <cofactor evidence="14 17">
        <name>heme b</name>
        <dbReference type="ChEBI" id="CHEBI:60344"/>
    </cofactor>
    <text evidence="14 17">Binds 1 heme b (iron(II)-protoporphyrin IX) group per subunit.</text>
</comment>
<sequence length="330" mass="35744">MKSFGVVVALLVLLNLTSCHGALQTGFYNGKCGTNNVESIIRNVVRQRFSRDPTIVAALLRLQFHDCFVTGCDASLLLNGPSSEKTSPPNFSVRGYDLIDQAKSAVERACPRLVSCADIIAVATRDAVALNSSTNYLYAPREPRTEEMNAGKDKATVYIVHLHVSRPSISVPSSIAFFGSKGFTARDMVLLIGGGHTVGITHCSFIQDRLFNFRNTGRPDPSMNPTLRNQLRGRCPQGSPIDNLINLDQTPGSSLVVDNGSYRQARAGRAIFEIDQSMASHRSTSGIVFSLANNGASFQTQFGAAMIKMGALQVLTGRSGEIRRTCGRRN</sequence>
<keyword evidence="9 14" id="KW-0106">Calcium</keyword>
<dbReference type="PROSITE" id="PS00436">
    <property type="entry name" value="PEROXIDASE_2"/>
    <property type="match status" value="1"/>
</dbReference>
<protein>
    <recommendedName>
        <fullName evidence="3 17">Peroxidase</fullName>
        <ecNumber evidence="3 17">1.11.1.7</ecNumber>
    </recommendedName>
</protein>
<evidence type="ECO:0000256" key="5">
    <source>
        <dbReference type="ARBA" id="ARBA00022559"/>
    </source>
</evidence>
<keyword evidence="7 14" id="KW-0479">Metal-binding</keyword>
<dbReference type="PRINTS" id="PR00461">
    <property type="entry name" value="PLPEROXIDASE"/>
</dbReference>
<feature type="disulfide bond" evidence="16">
    <location>
        <begin position="32"/>
        <end position="110"/>
    </location>
</feature>
<evidence type="ECO:0000256" key="3">
    <source>
        <dbReference type="ARBA" id="ARBA00012313"/>
    </source>
</evidence>
<keyword evidence="4 17" id="KW-0964">Secreted</keyword>
<accession>A0A4Y7JR13</accession>
<feature type="signal peptide" evidence="17">
    <location>
        <begin position="1"/>
        <end position="21"/>
    </location>
</feature>
<dbReference type="AlphaFoldDB" id="A0A4Y7JR13"/>
<feature type="binding site" evidence="14">
    <location>
        <position position="73"/>
    </location>
    <ligand>
        <name>Ca(2+)</name>
        <dbReference type="ChEBI" id="CHEBI:29108"/>
        <label>1</label>
    </ligand>
</feature>
<dbReference type="FunFam" id="1.10.420.10:FF:000007">
    <property type="entry name" value="Peroxidase"/>
    <property type="match status" value="1"/>
</dbReference>
<evidence type="ECO:0000256" key="13">
    <source>
        <dbReference type="PIRSR" id="PIRSR600823-1"/>
    </source>
</evidence>
<dbReference type="InterPro" id="IPR010255">
    <property type="entry name" value="Haem_peroxidase_sf"/>
</dbReference>